<evidence type="ECO:0000313" key="1">
    <source>
        <dbReference type="EMBL" id="EPS42364.1"/>
    </source>
</evidence>
<evidence type="ECO:0000313" key="2">
    <source>
        <dbReference type="Proteomes" id="UP000015100"/>
    </source>
</evidence>
<dbReference type="OrthoDB" id="194358at2759"/>
<dbReference type="EMBL" id="AQGS01000117">
    <property type="protein sequence ID" value="EPS42364.1"/>
    <property type="molecule type" value="Genomic_DNA"/>
</dbReference>
<accession>S8AHP5</accession>
<organism evidence="1 2">
    <name type="scientific">Dactylellina haptotyla (strain CBS 200.50)</name>
    <name type="common">Nematode-trapping fungus</name>
    <name type="synonym">Monacrosporium haptotylum</name>
    <dbReference type="NCBI Taxonomy" id="1284197"/>
    <lineage>
        <taxon>Eukaryota</taxon>
        <taxon>Fungi</taxon>
        <taxon>Dikarya</taxon>
        <taxon>Ascomycota</taxon>
        <taxon>Pezizomycotina</taxon>
        <taxon>Orbiliomycetes</taxon>
        <taxon>Orbiliales</taxon>
        <taxon>Orbiliaceae</taxon>
        <taxon>Dactylellina</taxon>
    </lineage>
</organism>
<dbReference type="HOGENOM" id="CLU_1948745_0_0_1"/>
<sequence length="129" mass="14604">MAIVTFKSPKTQLIETLENESTELYNLMDDFRKINPKPRLRTFHESKETRGLENSKIIPKVMVVDKTSATMGFEEKVLDMGCDHHQLVKFDSIDSAAFEILASTIEDFVEGAEEQTTARLTTCVIFGIT</sequence>
<reference evidence="2" key="2">
    <citation type="submission" date="2013-04" db="EMBL/GenBank/DDBJ databases">
        <title>Genomic mechanisms accounting for the adaptation to parasitism in nematode-trapping fungi.</title>
        <authorList>
            <person name="Ahren D.G."/>
        </authorList>
    </citation>
    <scope>NUCLEOTIDE SEQUENCE [LARGE SCALE GENOMIC DNA]</scope>
    <source>
        <strain evidence="2">CBS 200.50</strain>
    </source>
</reference>
<comment type="caution">
    <text evidence="1">The sequence shown here is derived from an EMBL/GenBank/DDBJ whole genome shotgun (WGS) entry which is preliminary data.</text>
</comment>
<proteinExistence type="predicted"/>
<reference evidence="1 2" key="1">
    <citation type="journal article" date="2013" name="PLoS Genet.">
        <title>Genomic mechanisms accounting for the adaptation to parasitism in nematode-trapping fungi.</title>
        <authorList>
            <person name="Meerupati T."/>
            <person name="Andersson K.M."/>
            <person name="Friman E."/>
            <person name="Kumar D."/>
            <person name="Tunlid A."/>
            <person name="Ahren D."/>
        </authorList>
    </citation>
    <scope>NUCLEOTIDE SEQUENCE [LARGE SCALE GENOMIC DNA]</scope>
    <source>
        <strain evidence="1 2">CBS 200.50</strain>
    </source>
</reference>
<gene>
    <name evidence="1" type="ORF">H072_3677</name>
</gene>
<name>S8AHP5_DACHA</name>
<dbReference type="Proteomes" id="UP000015100">
    <property type="component" value="Unassembled WGS sequence"/>
</dbReference>
<dbReference type="AlphaFoldDB" id="S8AHP5"/>
<protein>
    <submittedName>
        <fullName evidence="1">Uncharacterized protein</fullName>
    </submittedName>
</protein>
<keyword evidence="2" id="KW-1185">Reference proteome</keyword>